<dbReference type="KEGG" id="cbk:CLL_A2883"/>
<evidence type="ECO:0000313" key="1">
    <source>
        <dbReference type="EMBL" id="ACD23766.1"/>
    </source>
</evidence>
<name>B2TPB3_CLOBB</name>
<proteinExistence type="predicted"/>
<reference evidence="1" key="1">
    <citation type="submission" date="2009-06" db="EMBL/GenBank/DDBJ databases">
        <authorList>
            <consortium name="US DOE Joint Genome Institute (JGI-PGF)"/>
            <person name="Lucas S."/>
            <person name="Copeland A."/>
            <person name="Lapidus A."/>
            <person name="Glavina del Rio T."/>
            <person name="Dalin E."/>
            <person name="Tice H."/>
            <person name="Bruce D."/>
            <person name="Goodwin L."/>
            <person name="Pitluck S."/>
            <person name="Kyrpides N."/>
            <person name="Mavromatis K."/>
            <person name="Ivanova N."/>
            <person name="Saunders E."/>
            <person name="Brettin T."/>
            <person name="Detter J.C."/>
            <person name="Han C."/>
            <person name="Larimer F."/>
            <person name="Land M."/>
            <person name="Hauser L."/>
            <person name="Markowitz V."/>
            <person name="Cheng J.-F."/>
            <person name="Hugenholtz P."/>
            <person name="Woyke T."/>
            <person name="Wu D."/>
            <person name="Gronow S."/>
            <person name="Klenk H.-P."/>
            <person name="Eisen J.A."/>
        </authorList>
    </citation>
    <scope>NUCLEOTIDE SEQUENCE</scope>
    <source>
        <strain evidence="1">Eklund 17B</strain>
    </source>
</reference>
<dbReference type="EMBL" id="CP001056">
    <property type="protein sequence ID" value="ACD23766.1"/>
    <property type="molecule type" value="Genomic_DNA"/>
</dbReference>
<gene>
    <name evidence="1" type="ordered locus">CLL_A2883</name>
</gene>
<sequence>MNLLIIKKKNFLALLVVILILIVVITVNKRNTLQTIAPIDSTKNIDADLTCDGQNEHMEFIRKDNTIDLNISHNSNSTYLSSKINDNILFSLNNHWSPKIYLYDLSRDIKPEIILQGVKENKSICYIFSWKDDKFQNLYSSDKNIFGILDSKNNKTPQCFSLSASKGNSSLNSFMIINNEVLDTTNDTFTIPSLNNITNFIKLIETPYELDDLPDIFSAKIDKTDLATLWNLDKENYSYSFQDAFFYDYDWDSYSNATSLKWRLTFEKNKLKGEEGDKSEVIFYLDSMIEDSNFKIVSIKKIK</sequence>
<accession>B2TPB3</accession>
<reference evidence="1" key="2">
    <citation type="submission" date="2009-08" db="EMBL/GenBank/DDBJ databases">
        <authorList>
            <person name="Shrivastava S."/>
            <person name="Brinkac L.M."/>
            <person name="Dodson R.J."/>
            <person name="Harkins D.M."/>
            <person name="Durkin A.S."/>
            <person name="Sutton G."/>
        </authorList>
    </citation>
    <scope>NUCLEOTIDE SEQUENCE</scope>
    <source>
        <strain evidence="1">Eklund 17B</strain>
    </source>
</reference>
<dbReference type="HOGENOM" id="CLU_077900_0_0_9"/>
<dbReference type="AlphaFoldDB" id="B2TPB3"/>
<protein>
    <submittedName>
        <fullName evidence="1">Uncharacterized protein</fullName>
    </submittedName>
</protein>
<organism evidence="1">
    <name type="scientific">Clostridium botulinum (strain Eklund 17B / Type B)</name>
    <dbReference type="NCBI Taxonomy" id="935198"/>
    <lineage>
        <taxon>Bacteria</taxon>
        <taxon>Bacillati</taxon>
        <taxon>Bacillota</taxon>
        <taxon>Clostridia</taxon>
        <taxon>Eubacteriales</taxon>
        <taxon>Clostridiaceae</taxon>
        <taxon>Clostridium</taxon>
    </lineage>
</organism>